<organism evidence="2 3">
    <name type="scientific">Lupinus albus</name>
    <name type="common">White lupine</name>
    <name type="synonym">Lupinus termis</name>
    <dbReference type="NCBI Taxonomy" id="3870"/>
    <lineage>
        <taxon>Eukaryota</taxon>
        <taxon>Viridiplantae</taxon>
        <taxon>Streptophyta</taxon>
        <taxon>Embryophyta</taxon>
        <taxon>Tracheophyta</taxon>
        <taxon>Spermatophyta</taxon>
        <taxon>Magnoliopsida</taxon>
        <taxon>eudicotyledons</taxon>
        <taxon>Gunneridae</taxon>
        <taxon>Pentapetalae</taxon>
        <taxon>rosids</taxon>
        <taxon>fabids</taxon>
        <taxon>Fabales</taxon>
        <taxon>Fabaceae</taxon>
        <taxon>Papilionoideae</taxon>
        <taxon>50 kb inversion clade</taxon>
        <taxon>genistoids sensu lato</taxon>
        <taxon>core genistoids</taxon>
        <taxon>Genisteae</taxon>
        <taxon>Lupinus</taxon>
    </lineage>
</organism>
<dbReference type="AlphaFoldDB" id="A0A6A4R2A6"/>
<protein>
    <submittedName>
        <fullName evidence="2">Uncharacterized protein</fullName>
    </submittedName>
</protein>
<keyword evidence="3" id="KW-1185">Reference proteome</keyword>
<dbReference type="EMBL" id="WOCE01000002">
    <property type="protein sequence ID" value="KAE9620111.1"/>
    <property type="molecule type" value="Genomic_DNA"/>
</dbReference>
<evidence type="ECO:0000313" key="3">
    <source>
        <dbReference type="Proteomes" id="UP000447434"/>
    </source>
</evidence>
<gene>
    <name evidence="2" type="ORF">Lalb_Chr02g0160281</name>
</gene>
<evidence type="ECO:0000313" key="2">
    <source>
        <dbReference type="EMBL" id="KAE9620111.1"/>
    </source>
</evidence>
<evidence type="ECO:0000256" key="1">
    <source>
        <dbReference type="SAM" id="Phobius"/>
    </source>
</evidence>
<keyword evidence="1" id="KW-0812">Transmembrane</keyword>
<keyword evidence="1" id="KW-1133">Transmembrane helix</keyword>
<name>A0A6A4R2A6_LUPAL</name>
<sequence length="70" mass="8149">MSTLHYLLALTPNTLSFGYVISSQFYASFTLTMKKEFSLRMKISREVLSEAMVPRKIQVDTKLIFITRVR</sequence>
<proteinExistence type="predicted"/>
<dbReference type="Proteomes" id="UP000447434">
    <property type="component" value="Chromosome 2"/>
</dbReference>
<feature type="transmembrane region" description="Helical" evidence="1">
    <location>
        <begin position="6"/>
        <end position="32"/>
    </location>
</feature>
<comment type="caution">
    <text evidence="2">The sequence shown here is derived from an EMBL/GenBank/DDBJ whole genome shotgun (WGS) entry which is preliminary data.</text>
</comment>
<reference evidence="3" key="1">
    <citation type="journal article" date="2020" name="Nat. Commun.">
        <title>Genome sequence of the cluster root forming white lupin.</title>
        <authorList>
            <person name="Hufnagel B."/>
            <person name="Marques A."/>
            <person name="Soriano A."/>
            <person name="Marques L."/>
            <person name="Divol F."/>
            <person name="Doumas P."/>
            <person name="Sallet E."/>
            <person name="Mancinotti D."/>
            <person name="Carrere S."/>
            <person name="Marande W."/>
            <person name="Arribat S."/>
            <person name="Keller J."/>
            <person name="Huneau C."/>
            <person name="Blein T."/>
            <person name="Aime D."/>
            <person name="Laguerre M."/>
            <person name="Taylor J."/>
            <person name="Schubert V."/>
            <person name="Nelson M."/>
            <person name="Geu-Flores F."/>
            <person name="Crespi M."/>
            <person name="Gallardo-Guerrero K."/>
            <person name="Delaux P.-M."/>
            <person name="Salse J."/>
            <person name="Berges H."/>
            <person name="Guyot R."/>
            <person name="Gouzy J."/>
            <person name="Peret B."/>
        </authorList>
    </citation>
    <scope>NUCLEOTIDE SEQUENCE [LARGE SCALE GENOMIC DNA]</scope>
    <source>
        <strain evidence="3">cv. Amiga</strain>
    </source>
</reference>
<keyword evidence="1" id="KW-0472">Membrane</keyword>
<accession>A0A6A4R2A6</accession>